<keyword evidence="5" id="KW-1185">Reference proteome</keyword>
<evidence type="ECO:0000313" key="5">
    <source>
        <dbReference type="Proteomes" id="UP000237000"/>
    </source>
</evidence>
<sequence length="79" mass="8839">MEKGIVGKSDEALKLFNEMARRGLFKGGVVTYTAVISGLSKDGRTDEAYRLYDEMIKAGLTPDDRVYTWLVRSLHTAEP</sequence>
<dbReference type="GO" id="GO:0007005">
    <property type="term" value="P:mitochondrion organization"/>
    <property type="evidence" value="ECO:0007669"/>
    <property type="project" value="TreeGrafter"/>
</dbReference>
<dbReference type="Proteomes" id="UP000237000">
    <property type="component" value="Unassembled WGS sequence"/>
</dbReference>
<dbReference type="EMBL" id="JXTC01000581">
    <property type="protein sequence ID" value="PON45015.1"/>
    <property type="molecule type" value="Genomic_DNA"/>
</dbReference>
<dbReference type="GO" id="GO:0003729">
    <property type="term" value="F:mRNA binding"/>
    <property type="evidence" value="ECO:0007669"/>
    <property type="project" value="TreeGrafter"/>
</dbReference>
<accession>A0A2P5B8C0</accession>
<dbReference type="PANTHER" id="PTHR47934:SF6">
    <property type="entry name" value="MITOCHONDRIAL GROUP I INTRON SPLICING FACTOR CCM1-RELATED"/>
    <property type="match status" value="1"/>
</dbReference>
<comment type="caution">
    <text evidence="4">The sequence shown here is derived from an EMBL/GenBank/DDBJ whole genome shotgun (WGS) entry which is preliminary data.</text>
</comment>
<dbReference type="InterPro" id="IPR051114">
    <property type="entry name" value="Mito_RNA_Proc_CCM1"/>
</dbReference>
<dbReference type="PROSITE" id="PS51375">
    <property type="entry name" value="PPR"/>
    <property type="match status" value="1"/>
</dbReference>
<gene>
    <name evidence="4" type="ORF">TorRG33x02_329730</name>
</gene>
<dbReference type="GO" id="GO:0005739">
    <property type="term" value="C:mitochondrion"/>
    <property type="evidence" value="ECO:0007669"/>
    <property type="project" value="TreeGrafter"/>
</dbReference>
<dbReference type="Pfam" id="PF01535">
    <property type="entry name" value="PPR"/>
    <property type="match status" value="1"/>
</dbReference>
<dbReference type="GO" id="GO:0006396">
    <property type="term" value="P:RNA processing"/>
    <property type="evidence" value="ECO:0007669"/>
    <property type="project" value="TreeGrafter"/>
</dbReference>
<name>A0A2P5B8C0_TREOI</name>
<protein>
    <submittedName>
        <fullName evidence="4">Pentatricopeptide repeat</fullName>
    </submittedName>
</protein>
<feature type="repeat" description="PPR" evidence="3">
    <location>
        <begin position="28"/>
        <end position="62"/>
    </location>
</feature>
<proteinExistence type="inferred from homology"/>
<evidence type="ECO:0000256" key="1">
    <source>
        <dbReference type="ARBA" id="ARBA00007626"/>
    </source>
</evidence>
<evidence type="ECO:0000256" key="2">
    <source>
        <dbReference type="ARBA" id="ARBA00022737"/>
    </source>
</evidence>
<keyword evidence="2" id="KW-0677">Repeat</keyword>
<organism evidence="4 5">
    <name type="scientific">Trema orientale</name>
    <name type="common">Charcoal tree</name>
    <name type="synonym">Celtis orientalis</name>
    <dbReference type="NCBI Taxonomy" id="63057"/>
    <lineage>
        <taxon>Eukaryota</taxon>
        <taxon>Viridiplantae</taxon>
        <taxon>Streptophyta</taxon>
        <taxon>Embryophyta</taxon>
        <taxon>Tracheophyta</taxon>
        <taxon>Spermatophyta</taxon>
        <taxon>Magnoliopsida</taxon>
        <taxon>eudicotyledons</taxon>
        <taxon>Gunneridae</taxon>
        <taxon>Pentapetalae</taxon>
        <taxon>rosids</taxon>
        <taxon>fabids</taxon>
        <taxon>Rosales</taxon>
        <taxon>Cannabaceae</taxon>
        <taxon>Trema</taxon>
    </lineage>
</organism>
<dbReference type="PANTHER" id="PTHR47934">
    <property type="entry name" value="PENTATRICOPEPTIDE REPEAT-CONTAINING PROTEIN PET309, MITOCHONDRIAL"/>
    <property type="match status" value="1"/>
</dbReference>
<dbReference type="InParanoid" id="A0A2P5B8C0"/>
<comment type="similarity">
    <text evidence="1">Belongs to the PPR family. P subfamily.</text>
</comment>
<dbReference type="Pfam" id="PF13041">
    <property type="entry name" value="PPR_2"/>
    <property type="match status" value="1"/>
</dbReference>
<reference evidence="5" key="1">
    <citation type="submission" date="2016-06" db="EMBL/GenBank/DDBJ databases">
        <title>Parallel loss of symbiosis genes in relatives of nitrogen-fixing non-legume Parasponia.</title>
        <authorList>
            <person name="Van Velzen R."/>
            <person name="Holmer R."/>
            <person name="Bu F."/>
            <person name="Rutten L."/>
            <person name="Van Zeijl A."/>
            <person name="Liu W."/>
            <person name="Santuari L."/>
            <person name="Cao Q."/>
            <person name="Sharma T."/>
            <person name="Shen D."/>
            <person name="Roswanjaya Y."/>
            <person name="Wardhani T."/>
            <person name="Kalhor M.S."/>
            <person name="Jansen J."/>
            <person name="Van den Hoogen J."/>
            <person name="Gungor B."/>
            <person name="Hartog M."/>
            <person name="Hontelez J."/>
            <person name="Verver J."/>
            <person name="Yang W.-C."/>
            <person name="Schijlen E."/>
            <person name="Repin R."/>
            <person name="Schilthuizen M."/>
            <person name="Schranz E."/>
            <person name="Heidstra R."/>
            <person name="Miyata K."/>
            <person name="Fedorova E."/>
            <person name="Kohlen W."/>
            <person name="Bisseling T."/>
            <person name="Smit S."/>
            <person name="Geurts R."/>
        </authorList>
    </citation>
    <scope>NUCLEOTIDE SEQUENCE [LARGE SCALE GENOMIC DNA]</scope>
    <source>
        <strain evidence="5">cv. RG33-2</strain>
    </source>
</reference>
<dbReference type="OrthoDB" id="1092629at2759"/>
<evidence type="ECO:0000313" key="4">
    <source>
        <dbReference type="EMBL" id="PON45015.1"/>
    </source>
</evidence>
<dbReference type="InterPro" id="IPR011990">
    <property type="entry name" value="TPR-like_helical_dom_sf"/>
</dbReference>
<dbReference type="STRING" id="63057.A0A2P5B8C0"/>
<dbReference type="NCBIfam" id="TIGR00756">
    <property type="entry name" value="PPR"/>
    <property type="match status" value="1"/>
</dbReference>
<evidence type="ECO:0000256" key="3">
    <source>
        <dbReference type="PROSITE-ProRule" id="PRU00708"/>
    </source>
</evidence>
<dbReference type="InterPro" id="IPR002885">
    <property type="entry name" value="PPR_rpt"/>
</dbReference>
<dbReference type="AlphaFoldDB" id="A0A2P5B8C0"/>
<dbReference type="Gene3D" id="1.25.40.10">
    <property type="entry name" value="Tetratricopeptide repeat domain"/>
    <property type="match status" value="1"/>
</dbReference>